<accession>A0A061AI61</accession>
<reference evidence="3" key="1">
    <citation type="journal article" date="2014" name="Genome Announc.">
        <title>Genome sequence of the yeast Cyberlindnera fabianii (Hansenula fabianii).</title>
        <authorList>
            <person name="Freel K.C."/>
            <person name="Sarilar V."/>
            <person name="Neuveglise C."/>
            <person name="Devillers H."/>
            <person name="Friedrich A."/>
            <person name="Schacherer J."/>
        </authorList>
    </citation>
    <scope>NUCLEOTIDE SEQUENCE</scope>
    <source>
        <strain evidence="3">YJS4271</strain>
    </source>
</reference>
<dbReference type="PROSITE" id="PS00028">
    <property type="entry name" value="ZINC_FINGER_C2H2_1"/>
    <property type="match status" value="1"/>
</dbReference>
<dbReference type="OrthoDB" id="10266249at2759"/>
<dbReference type="GO" id="GO:0003690">
    <property type="term" value="F:double-stranded DNA binding"/>
    <property type="evidence" value="ECO:0007669"/>
    <property type="project" value="TreeGrafter"/>
</dbReference>
<dbReference type="Pfam" id="PF10357">
    <property type="entry name" value="WH_KIN17"/>
    <property type="match status" value="1"/>
</dbReference>
<dbReference type="Gene3D" id="1.10.10.2030">
    <property type="entry name" value="DNA/RNA-binding protein Kin17, conserved domain"/>
    <property type="match status" value="1"/>
</dbReference>
<feature type="domain" description="C2H2-type" evidence="2">
    <location>
        <begin position="28"/>
        <end position="50"/>
    </location>
</feature>
<dbReference type="InterPro" id="IPR013087">
    <property type="entry name" value="Znf_C2H2_type"/>
</dbReference>
<keyword evidence="5" id="KW-1185">Reference proteome</keyword>
<dbReference type="GO" id="GO:0005634">
    <property type="term" value="C:nucleus"/>
    <property type="evidence" value="ECO:0007669"/>
    <property type="project" value="TreeGrafter"/>
</dbReference>
<dbReference type="InterPro" id="IPR036236">
    <property type="entry name" value="Znf_C2H2_sf"/>
</dbReference>
<organism evidence="3">
    <name type="scientific">Cyberlindnera fabianii</name>
    <name type="common">Yeast</name>
    <name type="synonym">Hansenula fabianii</name>
    <dbReference type="NCBI Taxonomy" id="36022"/>
    <lineage>
        <taxon>Eukaryota</taxon>
        <taxon>Fungi</taxon>
        <taxon>Dikarya</taxon>
        <taxon>Ascomycota</taxon>
        <taxon>Saccharomycotina</taxon>
        <taxon>Saccharomycetes</taxon>
        <taxon>Phaffomycetales</taxon>
        <taxon>Phaffomycetaceae</taxon>
        <taxon>Cyberlindnera</taxon>
    </lineage>
</organism>
<dbReference type="VEuPathDB" id="FungiDB:BON22_0446"/>
<dbReference type="InterPro" id="IPR037321">
    <property type="entry name" value="KIN17-like"/>
</dbReference>
<dbReference type="SMART" id="SM01253">
    <property type="entry name" value="Kin17_mid"/>
    <property type="match status" value="1"/>
</dbReference>
<protein>
    <submittedName>
        <fullName evidence="3">CYFA0S01e08944g1_1</fullName>
    </submittedName>
    <submittedName>
        <fullName evidence="4">KIN17-like protein</fullName>
    </submittedName>
</protein>
<dbReference type="Proteomes" id="UP000189513">
    <property type="component" value="Unassembled WGS sequence"/>
</dbReference>
<dbReference type="EMBL" id="LK052886">
    <property type="protein sequence ID" value="CDR37253.1"/>
    <property type="molecule type" value="Genomic_DNA"/>
</dbReference>
<reference evidence="5" key="2">
    <citation type="journal article" date="2017" name="Genome Announc.">
        <title>Genome sequences of Cyberlindnera fabianii 65, Pichia kudriavzevii 129, and Saccharomyces cerevisiae 131 isolated from fermented masau fruits in Zimbabwe.</title>
        <authorList>
            <person name="van Rijswijck I.M.H."/>
            <person name="Derks M.F.L."/>
            <person name="Abee T."/>
            <person name="de Ridder D."/>
            <person name="Smid E.J."/>
        </authorList>
    </citation>
    <scope>NUCLEOTIDE SEQUENCE [LARGE SCALE GENOMIC DNA]</scope>
    <source>
        <strain evidence="5">65</strain>
    </source>
</reference>
<evidence type="ECO:0000256" key="1">
    <source>
        <dbReference type="SAM" id="MobiDB-lite"/>
    </source>
</evidence>
<evidence type="ECO:0000313" key="5">
    <source>
        <dbReference type="Proteomes" id="UP000189513"/>
    </source>
</evidence>
<feature type="compositionally biased region" description="Basic and acidic residues" evidence="1">
    <location>
        <begin position="179"/>
        <end position="193"/>
    </location>
</feature>
<dbReference type="InterPro" id="IPR056767">
    <property type="entry name" value="C2H2-Znf_KIN17"/>
</dbReference>
<evidence type="ECO:0000259" key="2">
    <source>
        <dbReference type="PROSITE" id="PS00028"/>
    </source>
</evidence>
<dbReference type="PANTHER" id="PTHR12805">
    <property type="entry name" value="KIN17 KIN, ANTIGENIC DETERMINANT OF RECA PROTEIN HOMOLOG"/>
    <property type="match status" value="1"/>
</dbReference>
<dbReference type="Pfam" id="PF25095">
    <property type="entry name" value="C2H2-zf_KIN17"/>
    <property type="match status" value="1"/>
</dbReference>
<sequence>MAKAEFGTPKYLANQMKMKGLQKLKWYCQVCEKQCRDDNGFKCHIRSEAHLKKIQNVGKDDIEKYSKQFQDQFVFELRNYHGEKNINANRFYNQLIQQKDHVHLNATKWSSLSQFIKHLAQQGIIKAHVTDEGDDSMNGVDIAYINNSGDEVMRKVMLKKKEQLEKSDEQLSQKLLEHQIRKGQKDAPVKEKQEEEEEDLTVKKSDTPIKISLGGIKKPETAFKKVNAFKVGKPNPLKTTVKKNVFK</sequence>
<dbReference type="GO" id="GO:0006974">
    <property type="term" value="P:DNA damage response"/>
    <property type="evidence" value="ECO:0007669"/>
    <property type="project" value="TreeGrafter"/>
</dbReference>
<dbReference type="PANTHER" id="PTHR12805:SF0">
    <property type="entry name" value="DNA_RNA-BINDING PROTEIN KIN17"/>
    <property type="match status" value="1"/>
</dbReference>
<proteinExistence type="predicted"/>
<gene>
    <name evidence="4" type="ORF">BON22_0446</name>
    <name evidence="3" type="ORF">CYFA0S_01e08944g</name>
</gene>
<reference evidence="4" key="3">
    <citation type="submission" date="2017-01" db="EMBL/GenBank/DDBJ databases">
        <authorList>
            <person name="Mah S.A."/>
            <person name="Swanson W.J."/>
            <person name="Moy G.W."/>
            <person name="Vacquier V.D."/>
        </authorList>
    </citation>
    <scope>NUCLEOTIDE SEQUENCE [LARGE SCALE GENOMIC DNA]</scope>
    <source>
        <strain evidence="4">65</strain>
    </source>
</reference>
<feature type="region of interest" description="Disordered" evidence="1">
    <location>
        <begin position="179"/>
        <end position="204"/>
    </location>
</feature>
<dbReference type="EMBL" id="MPUK01000001">
    <property type="protein sequence ID" value="ONH69702.1"/>
    <property type="molecule type" value="Genomic_DNA"/>
</dbReference>
<dbReference type="AlphaFoldDB" id="A0A061AI61"/>
<dbReference type="InterPro" id="IPR038254">
    <property type="entry name" value="KIN17_WH-like_sf"/>
</dbReference>
<evidence type="ECO:0000313" key="4">
    <source>
        <dbReference type="EMBL" id="ONH69702.1"/>
    </source>
</evidence>
<dbReference type="SUPFAM" id="SSF57667">
    <property type="entry name" value="beta-beta-alpha zinc fingers"/>
    <property type="match status" value="1"/>
</dbReference>
<dbReference type="GO" id="GO:0006260">
    <property type="term" value="P:DNA replication"/>
    <property type="evidence" value="ECO:0007669"/>
    <property type="project" value="TreeGrafter"/>
</dbReference>
<dbReference type="InterPro" id="IPR019447">
    <property type="entry name" value="DNA/RNA-bd_Kin17_WH-like_dom"/>
</dbReference>
<dbReference type="OMA" id="KWVANKM"/>
<name>A0A061AI61_CYBFA</name>
<evidence type="ECO:0000313" key="3">
    <source>
        <dbReference type="EMBL" id="CDR37253.1"/>
    </source>
</evidence>
<dbReference type="STRING" id="36022.A0A061AI61"/>